<feature type="region of interest" description="Disordered" evidence="1">
    <location>
        <begin position="34"/>
        <end position="54"/>
    </location>
</feature>
<evidence type="ECO:0000256" key="1">
    <source>
        <dbReference type="SAM" id="MobiDB-lite"/>
    </source>
</evidence>
<dbReference type="AlphaFoldDB" id="A0A7S0S430"/>
<dbReference type="EMBL" id="HBFB01035265">
    <property type="protein sequence ID" value="CAD8695621.1"/>
    <property type="molecule type" value="Transcribed_RNA"/>
</dbReference>
<reference evidence="2" key="1">
    <citation type="submission" date="2021-01" db="EMBL/GenBank/DDBJ databases">
        <authorList>
            <person name="Corre E."/>
            <person name="Pelletier E."/>
            <person name="Niang G."/>
            <person name="Scheremetjew M."/>
            <person name="Finn R."/>
            <person name="Kale V."/>
            <person name="Holt S."/>
            <person name="Cochrane G."/>
            <person name="Meng A."/>
            <person name="Brown T."/>
            <person name="Cohen L."/>
        </authorList>
    </citation>
    <scope>NUCLEOTIDE SEQUENCE</scope>
    <source>
        <strain evidence="2">SAG 11-49</strain>
    </source>
</reference>
<proteinExistence type="predicted"/>
<evidence type="ECO:0000313" key="2">
    <source>
        <dbReference type="EMBL" id="CAD8695621.1"/>
    </source>
</evidence>
<gene>
    <name evidence="2" type="ORF">CLEI1391_LOCUS19807</name>
</gene>
<sequence>MKDAPTQKELLELQARRTRQDQLREYLSTQIEMKKAQETSKREASTAWAQRQRQAAQEWEAMEAQRKVEAAERSAAYRAELDKQMQTDRTRKLEARTYQRLGPMGAVPGANGEDLPYTLLENVAMNTMGVTVRYTVVPKPGTATRRPGRNTWS</sequence>
<accession>A0A7S0S430</accession>
<protein>
    <submittedName>
        <fullName evidence="2">Uncharacterized protein</fullName>
    </submittedName>
</protein>
<feature type="compositionally biased region" description="Basic and acidic residues" evidence="1">
    <location>
        <begin position="34"/>
        <end position="44"/>
    </location>
</feature>
<name>A0A7S0S430_9CHLO</name>
<organism evidence="2">
    <name type="scientific">Chlamydomonas leiostraca</name>
    <dbReference type="NCBI Taxonomy" id="1034604"/>
    <lineage>
        <taxon>Eukaryota</taxon>
        <taxon>Viridiplantae</taxon>
        <taxon>Chlorophyta</taxon>
        <taxon>core chlorophytes</taxon>
        <taxon>Chlorophyceae</taxon>
        <taxon>CS clade</taxon>
        <taxon>Chlamydomonadales</taxon>
        <taxon>Chlamydomonadaceae</taxon>
        <taxon>Chlamydomonas</taxon>
    </lineage>
</organism>